<dbReference type="PANTHER" id="PTHR43975:SF2">
    <property type="entry name" value="EG:BACR7A4.14 PROTEIN-RELATED"/>
    <property type="match status" value="1"/>
</dbReference>
<name>A0ABS1Q8H9_9ACTN</name>
<sequence length="249" mass="24739">MEFAGKTALVAGSGAIGGLGHATTRVLAAGGADLILTGTDPRRGTQVVEDLRAADGEPTGAVRFVAADVSDPASVRQLAEEAGAVDILINNASVMTFSPTTGQGLAGYDAAFAVNVRAPFLLTALLAEKMAAGGGGSIVNVSSTAAGLGMPGMAVYGATKAALESLTRTWAAEFAESNVRVNAVSPGPMRTSKVVAAMGPDMGGMGLTTALKRTSDPAEVAHVIAFLASGRASYMTGAIVATDGGRTAI</sequence>
<comment type="similarity">
    <text evidence="1">Belongs to the short-chain dehydrogenases/reductases (SDR) family.</text>
</comment>
<dbReference type="PANTHER" id="PTHR43975">
    <property type="entry name" value="ZGC:101858"/>
    <property type="match status" value="1"/>
</dbReference>
<dbReference type="Proteomes" id="UP000621510">
    <property type="component" value="Unassembled WGS sequence"/>
</dbReference>
<organism evidence="2 3">
    <name type="scientific">Streptomyces endocoffeicus</name>
    <dbReference type="NCBI Taxonomy" id="2898945"/>
    <lineage>
        <taxon>Bacteria</taxon>
        <taxon>Bacillati</taxon>
        <taxon>Actinomycetota</taxon>
        <taxon>Actinomycetes</taxon>
        <taxon>Kitasatosporales</taxon>
        <taxon>Streptomycetaceae</taxon>
        <taxon>Streptomyces</taxon>
    </lineage>
</organism>
<dbReference type="InterPro" id="IPR036291">
    <property type="entry name" value="NAD(P)-bd_dom_sf"/>
</dbReference>
<gene>
    <name evidence="2" type="ORF">JK364_53405</name>
</gene>
<dbReference type="Gene3D" id="3.40.50.720">
    <property type="entry name" value="NAD(P)-binding Rossmann-like Domain"/>
    <property type="match status" value="1"/>
</dbReference>
<dbReference type="Pfam" id="PF13561">
    <property type="entry name" value="adh_short_C2"/>
    <property type="match status" value="1"/>
</dbReference>
<dbReference type="PROSITE" id="PS00061">
    <property type="entry name" value="ADH_SHORT"/>
    <property type="match status" value="1"/>
</dbReference>
<accession>A0ABS1Q8H9</accession>
<dbReference type="InterPro" id="IPR002347">
    <property type="entry name" value="SDR_fam"/>
</dbReference>
<comment type="caution">
    <text evidence="2">The sequence shown here is derived from an EMBL/GenBank/DDBJ whole genome shotgun (WGS) entry which is preliminary data.</text>
</comment>
<dbReference type="InterPro" id="IPR020904">
    <property type="entry name" value="Sc_DH/Rdtase_CS"/>
</dbReference>
<protein>
    <submittedName>
        <fullName evidence="2">SDR family oxidoreductase</fullName>
    </submittedName>
</protein>
<dbReference type="SUPFAM" id="SSF51735">
    <property type="entry name" value="NAD(P)-binding Rossmann-fold domains"/>
    <property type="match status" value="1"/>
</dbReference>
<evidence type="ECO:0000256" key="1">
    <source>
        <dbReference type="ARBA" id="ARBA00006484"/>
    </source>
</evidence>
<dbReference type="CDD" id="cd05233">
    <property type="entry name" value="SDR_c"/>
    <property type="match status" value="1"/>
</dbReference>
<dbReference type="EMBL" id="JAERRG010000079">
    <property type="protein sequence ID" value="MBL1120973.1"/>
    <property type="molecule type" value="Genomic_DNA"/>
</dbReference>
<proteinExistence type="inferred from homology"/>
<reference evidence="2 3" key="1">
    <citation type="submission" date="2021-01" db="EMBL/GenBank/DDBJ databases">
        <title>WGS of actinomycetes isolated from Thailand.</title>
        <authorList>
            <person name="Thawai C."/>
        </authorList>
    </citation>
    <scope>NUCLEOTIDE SEQUENCE [LARGE SCALE GENOMIC DNA]</scope>
    <source>
        <strain evidence="2 3">CA3R110</strain>
    </source>
</reference>
<dbReference type="PRINTS" id="PR00081">
    <property type="entry name" value="GDHRDH"/>
</dbReference>
<keyword evidence="3" id="KW-1185">Reference proteome</keyword>
<evidence type="ECO:0000313" key="2">
    <source>
        <dbReference type="EMBL" id="MBL1120973.1"/>
    </source>
</evidence>
<dbReference type="PRINTS" id="PR00080">
    <property type="entry name" value="SDRFAMILY"/>
</dbReference>
<evidence type="ECO:0000313" key="3">
    <source>
        <dbReference type="Proteomes" id="UP000621510"/>
    </source>
</evidence>
<dbReference type="RefSeq" id="WP_201858719.1">
    <property type="nucleotide sequence ID" value="NZ_JAERRG010000079.1"/>
</dbReference>